<sequence length="129" mass="14355">MNTNLQDEINYVTKGVLIFDLIVISLLFITSFFSKGMFLGLIFGSIIAILNFRLLAIAVKKTVTMPVSRAQIYYSSQYILRMTITGVVLLVSVKAPYLEILGVAIGLLGPKFVILAKKLLIDKLKRKEA</sequence>
<keyword evidence="8" id="KW-1185">Reference proteome</keyword>
<dbReference type="InterPro" id="IPR005598">
    <property type="entry name" value="ATP_synth_I"/>
</dbReference>
<keyword evidence="5 6" id="KW-0472">Membrane</keyword>
<accession>A0ABT7ECY7</accession>
<organism evidence="7 8">
    <name type="scientific">Romboutsia sedimentorum</name>
    <dbReference type="NCBI Taxonomy" id="1368474"/>
    <lineage>
        <taxon>Bacteria</taxon>
        <taxon>Bacillati</taxon>
        <taxon>Bacillota</taxon>
        <taxon>Clostridia</taxon>
        <taxon>Peptostreptococcales</taxon>
        <taxon>Peptostreptococcaceae</taxon>
        <taxon>Romboutsia</taxon>
    </lineage>
</organism>
<keyword evidence="3 6" id="KW-0812">Transmembrane</keyword>
<dbReference type="Pfam" id="PF03899">
    <property type="entry name" value="ATP-synt_I"/>
    <property type="match status" value="1"/>
</dbReference>
<comment type="subcellular location">
    <subcellularLocation>
        <location evidence="1">Cell membrane</location>
        <topology evidence="1">Multi-pass membrane protein</topology>
    </subcellularLocation>
</comment>
<evidence type="ECO:0000256" key="3">
    <source>
        <dbReference type="ARBA" id="ARBA00022692"/>
    </source>
</evidence>
<protein>
    <submittedName>
        <fullName evidence="7">ATP synthase subunit I</fullName>
    </submittedName>
</protein>
<evidence type="ECO:0000256" key="1">
    <source>
        <dbReference type="ARBA" id="ARBA00004651"/>
    </source>
</evidence>
<feature type="transmembrane region" description="Helical" evidence="6">
    <location>
        <begin position="12"/>
        <end position="33"/>
    </location>
</feature>
<dbReference type="RefSeq" id="WP_284133701.1">
    <property type="nucleotide sequence ID" value="NZ_JASKYM010000011.1"/>
</dbReference>
<gene>
    <name evidence="7" type="ORF">QOZ84_14770</name>
</gene>
<keyword evidence="4 6" id="KW-1133">Transmembrane helix</keyword>
<feature type="transmembrane region" description="Helical" evidence="6">
    <location>
        <begin position="39"/>
        <end position="59"/>
    </location>
</feature>
<reference evidence="7 8" key="1">
    <citation type="submission" date="2023-05" db="EMBL/GenBank/DDBJ databases">
        <title>Rombocin, a short stable natural nisin variant, displays selective antimicrobial activity against Listeria monocytogenes and employs dual mode of action to kill target bacterial strains.</title>
        <authorList>
            <person name="Wambui J."/>
            <person name="Stephan R."/>
            <person name="Kuipers O.P."/>
        </authorList>
    </citation>
    <scope>NUCLEOTIDE SEQUENCE [LARGE SCALE GENOMIC DNA]</scope>
    <source>
        <strain evidence="7 8">RC002</strain>
    </source>
</reference>
<name>A0ABT7ECY7_9FIRM</name>
<evidence type="ECO:0000256" key="2">
    <source>
        <dbReference type="ARBA" id="ARBA00022475"/>
    </source>
</evidence>
<evidence type="ECO:0000256" key="6">
    <source>
        <dbReference type="SAM" id="Phobius"/>
    </source>
</evidence>
<feature type="transmembrane region" description="Helical" evidence="6">
    <location>
        <begin position="97"/>
        <end position="116"/>
    </location>
</feature>
<evidence type="ECO:0000313" key="7">
    <source>
        <dbReference type="EMBL" id="MDK2564796.1"/>
    </source>
</evidence>
<proteinExistence type="predicted"/>
<dbReference type="Proteomes" id="UP001301012">
    <property type="component" value="Unassembled WGS sequence"/>
</dbReference>
<dbReference type="EMBL" id="JASKYM010000011">
    <property type="protein sequence ID" value="MDK2564796.1"/>
    <property type="molecule type" value="Genomic_DNA"/>
</dbReference>
<evidence type="ECO:0000313" key="8">
    <source>
        <dbReference type="Proteomes" id="UP001301012"/>
    </source>
</evidence>
<evidence type="ECO:0000256" key="5">
    <source>
        <dbReference type="ARBA" id="ARBA00023136"/>
    </source>
</evidence>
<comment type="caution">
    <text evidence="7">The sequence shown here is derived from an EMBL/GenBank/DDBJ whole genome shotgun (WGS) entry which is preliminary data.</text>
</comment>
<feature type="transmembrane region" description="Helical" evidence="6">
    <location>
        <begin position="71"/>
        <end position="91"/>
    </location>
</feature>
<evidence type="ECO:0000256" key="4">
    <source>
        <dbReference type="ARBA" id="ARBA00022989"/>
    </source>
</evidence>
<keyword evidence="2" id="KW-1003">Cell membrane</keyword>